<evidence type="ECO:0000256" key="2">
    <source>
        <dbReference type="SAM" id="Phobius"/>
    </source>
</evidence>
<feature type="region of interest" description="Disordered" evidence="1">
    <location>
        <begin position="179"/>
        <end position="320"/>
    </location>
</feature>
<dbReference type="AlphaFoldDB" id="A0A2C5XA00"/>
<comment type="caution">
    <text evidence="3">The sequence shown here is derived from an EMBL/GenBank/DDBJ whole genome shotgun (WGS) entry which is preliminary data.</text>
</comment>
<dbReference type="STRING" id="1035309.A0A2C5XA00"/>
<feature type="compositionally biased region" description="Basic and acidic residues" evidence="1">
    <location>
        <begin position="210"/>
        <end position="220"/>
    </location>
</feature>
<dbReference type="EMBL" id="APWK03000005">
    <property type="protein sequence ID" value="PHH55998.1"/>
    <property type="molecule type" value="Genomic_DNA"/>
</dbReference>
<feature type="transmembrane region" description="Helical" evidence="2">
    <location>
        <begin position="85"/>
        <end position="104"/>
    </location>
</feature>
<feature type="compositionally biased region" description="Gly residues" evidence="1">
    <location>
        <begin position="230"/>
        <end position="244"/>
    </location>
</feature>
<dbReference type="OrthoDB" id="5284712at2759"/>
<accession>A0A2C5XA00</accession>
<reference evidence="3 4" key="2">
    <citation type="journal article" date="2013" name="IMA Fungus">
        <title>IMA Genome-F 1: Ceratocystis fimbriata: Draft nuclear genome sequence for the plant pathogen, Ceratocystis fimbriata.</title>
        <authorList>
            <person name="Wilken P.M."/>
            <person name="Steenkamp E.T."/>
            <person name="Wingfield M.J."/>
            <person name="de Beer Z.W."/>
            <person name="Wingfield B.D."/>
        </authorList>
    </citation>
    <scope>NUCLEOTIDE SEQUENCE [LARGE SCALE GENOMIC DNA]</scope>
    <source>
        <strain evidence="3 4">CBS 114723</strain>
    </source>
</reference>
<evidence type="ECO:0008006" key="5">
    <source>
        <dbReference type="Google" id="ProtNLM"/>
    </source>
</evidence>
<feature type="transmembrane region" description="Helical" evidence="2">
    <location>
        <begin position="15"/>
        <end position="35"/>
    </location>
</feature>
<keyword evidence="2" id="KW-1133">Transmembrane helix</keyword>
<evidence type="ECO:0000313" key="4">
    <source>
        <dbReference type="Proteomes" id="UP000222788"/>
    </source>
</evidence>
<gene>
    <name evidence="3" type="ORF">CFIMG_003870RA</name>
</gene>
<proteinExistence type="predicted"/>
<organism evidence="3 4">
    <name type="scientific">Ceratocystis fimbriata CBS 114723</name>
    <dbReference type="NCBI Taxonomy" id="1035309"/>
    <lineage>
        <taxon>Eukaryota</taxon>
        <taxon>Fungi</taxon>
        <taxon>Dikarya</taxon>
        <taxon>Ascomycota</taxon>
        <taxon>Pezizomycotina</taxon>
        <taxon>Sordariomycetes</taxon>
        <taxon>Hypocreomycetidae</taxon>
        <taxon>Microascales</taxon>
        <taxon>Ceratocystidaceae</taxon>
        <taxon>Ceratocystis</taxon>
    </lineage>
</organism>
<dbReference type="Proteomes" id="UP000222788">
    <property type="component" value="Unassembled WGS sequence"/>
</dbReference>
<protein>
    <recommendedName>
        <fullName evidence="5">MARVEL domain-containing protein</fullName>
    </recommendedName>
</protein>
<feature type="transmembrane region" description="Helical" evidence="2">
    <location>
        <begin position="116"/>
        <end position="139"/>
    </location>
</feature>
<keyword evidence="2" id="KW-0812">Transmembrane</keyword>
<evidence type="ECO:0000256" key="1">
    <source>
        <dbReference type="SAM" id="MobiDB-lite"/>
    </source>
</evidence>
<feature type="compositionally biased region" description="Polar residues" evidence="1">
    <location>
        <begin position="252"/>
        <end position="265"/>
    </location>
</feature>
<keyword evidence="4" id="KW-1185">Reference proteome</keyword>
<keyword evidence="2" id="KW-0472">Membrane</keyword>
<feature type="transmembrane region" description="Helical" evidence="2">
    <location>
        <begin position="47"/>
        <end position="65"/>
    </location>
</feature>
<sequence length="320" mass="34793">MALNIDENNVPRFKLMLHAFQIVCVFIAWICEIVVFKNAKITSNNGWVFGLCFMSIPAWIYLVMTPRFDKTRRFAEPHAMLTLDVIFTILWLSAFAAQAAYNSYGKCKGACGASKAIVGLGVLTCLSWIPCIILSMYTLQYYNNNSNYLPGYEQKRRFGDSSIDPDKAAFSMNAHDEDAYASLNDDDRDPGRSDEYASGAYGGNTTYDPSRLELYDEGDSHVSGLTNTHNGGGYGSYGGGGNGGRSPAPVFDSNTEYTGTMNSRYGASPVHDEGPHNLYADHSAISGMSGGGGHHDGSAPYGPDDISAARFPTGNYDRMA</sequence>
<evidence type="ECO:0000313" key="3">
    <source>
        <dbReference type="EMBL" id="PHH55998.1"/>
    </source>
</evidence>
<name>A0A2C5XA00_9PEZI</name>
<dbReference type="PANTHER" id="PTHR37451:SF3">
    <property type="entry name" value="MARVEL DOMAIN-CONTAINING PROTEIN"/>
    <property type="match status" value="1"/>
</dbReference>
<dbReference type="PANTHER" id="PTHR37451">
    <property type="entry name" value="MARVEL DOMAIN"/>
    <property type="match status" value="1"/>
</dbReference>
<reference evidence="3 4" key="1">
    <citation type="journal article" date="2013" name="Fungal Biol.">
        <title>Analysis of microsatellite markers in the genome of the plant pathogen Ceratocystis fimbriata.</title>
        <authorList>
            <person name="Simpson M.C."/>
            <person name="Wilken P.M."/>
            <person name="Coetzee M.P."/>
            <person name="Wingfield M.J."/>
            <person name="Wingfield B.D."/>
        </authorList>
    </citation>
    <scope>NUCLEOTIDE SEQUENCE [LARGE SCALE GENOMIC DNA]</scope>
    <source>
        <strain evidence="3 4">CBS 114723</strain>
    </source>
</reference>